<protein>
    <submittedName>
        <fullName evidence="2">SOCS box domain-containing protein</fullName>
    </submittedName>
</protein>
<gene>
    <name evidence="2" type="primary">AVEN_233167_1</name>
    <name evidence="2" type="ORF">CDAR_462711</name>
</gene>
<keyword evidence="3" id="KW-1185">Reference proteome</keyword>
<dbReference type="InterPro" id="IPR036036">
    <property type="entry name" value="SOCS_box-like_dom_sf"/>
</dbReference>
<dbReference type="GO" id="GO:0035556">
    <property type="term" value="P:intracellular signal transduction"/>
    <property type="evidence" value="ECO:0007669"/>
    <property type="project" value="InterPro"/>
</dbReference>
<dbReference type="SMART" id="SM00969">
    <property type="entry name" value="SOCS_box"/>
    <property type="match status" value="1"/>
</dbReference>
<reference evidence="2 3" key="1">
    <citation type="submission" date="2021-06" db="EMBL/GenBank/DDBJ databases">
        <title>Caerostris darwini draft genome.</title>
        <authorList>
            <person name="Kono N."/>
            <person name="Arakawa K."/>
        </authorList>
    </citation>
    <scope>NUCLEOTIDE SEQUENCE [LARGE SCALE GENOMIC DNA]</scope>
</reference>
<evidence type="ECO:0000313" key="3">
    <source>
        <dbReference type="Proteomes" id="UP001054837"/>
    </source>
</evidence>
<dbReference type="Proteomes" id="UP001054837">
    <property type="component" value="Unassembled WGS sequence"/>
</dbReference>
<dbReference type="CDD" id="cd03716">
    <property type="entry name" value="SOCS_ASB_like"/>
    <property type="match status" value="1"/>
</dbReference>
<dbReference type="PROSITE" id="PS50225">
    <property type="entry name" value="SOCS"/>
    <property type="match status" value="1"/>
</dbReference>
<organism evidence="2 3">
    <name type="scientific">Caerostris darwini</name>
    <dbReference type="NCBI Taxonomy" id="1538125"/>
    <lineage>
        <taxon>Eukaryota</taxon>
        <taxon>Metazoa</taxon>
        <taxon>Ecdysozoa</taxon>
        <taxon>Arthropoda</taxon>
        <taxon>Chelicerata</taxon>
        <taxon>Arachnida</taxon>
        <taxon>Araneae</taxon>
        <taxon>Araneomorphae</taxon>
        <taxon>Entelegynae</taxon>
        <taxon>Araneoidea</taxon>
        <taxon>Araneidae</taxon>
        <taxon>Caerostris</taxon>
    </lineage>
</organism>
<comment type="caution">
    <text evidence="2">The sequence shown here is derived from an EMBL/GenBank/DDBJ whole genome shotgun (WGS) entry which is preliminary data.</text>
</comment>
<dbReference type="AlphaFoldDB" id="A0AAV4WQP6"/>
<evidence type="ECO:0000313" key="2">
    <source>
        <dbReference type="EMBL" id="GIY84245.1"/>
    </source>
</evidence>
<name>A0AAV4WQP6_9ARAC</name>
<evidence type="ECO:0000259" key="1">
    <source>
        <dbReference type="PROSITE" id="PS50225"/>
    </source>
</evidence>
<dbReference type="InterPro" id="IPR001496">
    <property type="entry name" value="SOCS_box"/>
</dbReference>
<proteinExistence type="predicted"/>
<feature type="domain" description="SOCS box" evidence="1">
    <location>
        <begin position="396"/>
        <end position="440"/>
    </location>
</feature>
<dbReference type="EMBL" id="BPLQ01014910">
    <property type="protein sequence ID" value="GIY84245.1"/>
    <property type="molecule type" value="Genomic_DNA"/>
</dbReference>
<dbReference type="SUPFAM" id="SSF158235">
    <property type="entry name" value="SOCS box-like"/>
    <property type="match status" value="1"/>
</dbReference>
<dbReference type="Pfam" id="PF07525">
    <property type="entry name" value="SOCS_box"/>
    <property type="match status" value="1"/>
</dbReference>
<accession>A0AAV4WQP6</accession>
<sequence length="440" mass="52465">MTKPFRKIFAYKCVYGNYYTVLEDPQNSFLGSDSLKSLDLNLGEYSLFEKGIENAGFPFRFDIPDLFDTFCKIFVKDEDLYSQALVEEWKIINSLHLDLPFKQELKMRNLSQVEGHWPYIKSFCIYPSNVVLLFYKNLFIDMITSAIGQTDQIVNVTRKLFKPLQFILKPFKRNNGSQYYQYHLTDLLLPTLYKESLDSNVIKDFLCIFDFEWFITMNQNPEMEEYIFHRAHEDNIYLWRKISDINRWVAQCIISPHIERLNLFLKYHNMLEFEVKYYEKIMATLVTAMAFPLNMLSIQRTVGQSMLSRRRYLLSLLVFHCYILARDPTNINAQEAQNILKLIWNSIPDPYLCFEELDDTYESLKIFFNEHLFTKNIPEILEFYHETVSESGAHQEPRSLQHLCRIQVRERLSHNFQLPKGLEEFKNMPSKVKSYLQLEH</sequence>